<keyword evidence="10" id="KW-1185">Reference proteome</keyword>
<name>A0A8J3GD00_9BACT</name>
<dbReference type="EMBL" id="BMXG01000010">
    <property type="protein sequence ID" value="GHC02711.1"/>
    <property type="molecule type" value="Genomic_DNA"/>
</dbReference>
<evidence type="ECO:0000256" key="2">
    <source>
        <dbReference type="ARBA" id="ARBA00005811"/>
    </source>
</evidence>
<dbReference type="PANTHER" id="PTHR30558">
    <property type="entry name" value="EXBD MEMBRANE COMPONENT OF PMF-DRIVEN MACROMOLECULE IMPORT SYSTEM"/>
    <property type="match status" value="1"/>
</dbReference>
<comment type="subcellular location">
    <subcellularLocation>
        <location evidence="1">Cell membrane</location>
        <topology evidence="1">Single-pass membrane protein</topology>
    </subcellularLocation>
    <subcellularLocation>
        <location evidence="7">Cell membrane</location>
        <topology evidence="7">Single-pass type II membrane protein</topology>
    </subcellularLocation>
</comment>
<dbReference type="Pfam" id="PF02472">
    <property type="entry name" value="ExbD"/>
    <property type="match status" value="1"/>
</dbReference>
<sequence length="140" mass="15848">MRLSQANNNKIEVSMAPMIDAVFLLLIFFLVATMMKKEDKDIEITPPESISAIKKPADDKAVVVGISQTGEFFYEGRPASVNLLHQELRDLSASEPDRQIRLDADAQAPFNSVVQVMDICQFRGLQNVVIRTYDEKYNRK</sequence>
<evidence type="ECO:0000313" key="9">
    <source>
        <dbReference type="EMBL" id="GHC02711.1"/>
    </source>
</evidence>
<evidence type="ECO:0000256" key="7">
    <source>
        <dbReference type="RuleBase" id="RU003879"/>
    </source>
</evidence>
<gene>
    <name evidence="9" type="ORF">GCM10007047_19190</name>
</gene>
<dbReference type="InterPro" id="IPR003400">
    <property type="entry name" value="ExbD"/>
</dbReference>
<keyword evidence="7" id="KW-0813">Transport</keyword>
<dbReference type="GO" id="GO:0005886">
    <property type="term" value="C:plasma membrane"/>
    <property type="evidence" value="ECO:0007669"/>
    <property type="project" value="UniProtKB-SubCell"/>
</dbReference>
<keyword evidence="7" id="KW-0653">Protein transport</keyword>
<dbReference type="GO" id="GO:0015031">
    <property type="term" value="P:protein transport"/>
    <property type="evidence" value="ECO:0007669"/>
    <property type="project" value="UniProtKB-KW"/>
</dbReference>
<dbReference type="PANTHER" id="PTHR30558:SF3">
    <property type="entry name" value="BIOPOLYMER TRANSPORT PROTEIN EXBD-RELATED"/>
    <property type="match status" value="1"/>
</dbReference>
<dbReference type="AlphaFoldDB" id="A0A8J3GD00"/>
<comment type="caution">
    <text evidence="9">The sequence shown here is derived from an EMBL/GenBank/DDBJ whole genome shotgun (WGS) entry which is preliminary data.</text>
</comment>
<evidence type="ECO:0000313" key="10">
    <source>
        <dbReference type="Proteomes" id="UP000642829"/>
    </source>
</evidence>
<comment type="similarity">
    <text evidence="2 7">Belongs to the ExbD/TolR family.</text>
</comment>
<dbReference type="Proteomes" id="UP000642829">
    <property type="component" value="Unassembled WGS sequence"/>
</dbReference>
<reference evidence="9" key="1">
    <citation type="journal article" date="2014" name="Int. J. Syst. Evol. Microbiol.">
        <title>Complete genome sequence of Corynebacterium casei LMG S-19264T (=DSM 44701T), isolated from a smear-ripened cheese.</title>
        <authorList>
            <consortium name="US DOE Joint Genome Institute (JGI-PGF)"/>
            <person name="Walter F."/>
            <person name="Albersmeier A."/>
            <person name="Kalinowski J."/>
            <person name="Ruckert C."/>
        </authorList>
    </citation>
    <scope>NUCLEOTIDE SEQUENCE</scope>
    <source>
        <strain evidence="9">KCTC 12870</strain>
    </source>
</reference>
<feature type="transmembrane region" description="Helical" evidence="8">
    <location>
        <begin position="15"/>
        <end position="35"/>
    </location>
</feature>
<keyword evidence="5 8" id="KW-1133">Transmembrane helix</keyword>
<reference evidence="9" key="2">
    <citation type="submission" date="2020-09" db="EMBL/GenBank/DDBJ databases">
        <authorList>
            <person name="Sun Q."/>
            <person name="Kim S."/>
        </authorList>
    </citation>
    <scope>NUCLEOTIDE SEQUENCE</scope>
    <source>
        <strain evidence="9">KCTC 12870</strain>
    </source>
</reference>
<dbReference type="Gene3D" id="3.30.420.270">
    <property type="match status" value="1"/>
</dbReference>
<evidence type="ECO:0000256" key="5">
    <source>
        <dbReference type="ARBA" id="ARBA00022989"/>
    </source>
</evidence>
<dbReference type="GO" id="GO:0022857">
    <property type="term" value="F:transmembrane transporter activity"/>
    <property type="evidence" value="ECO:0007669"/>
    <property type="project" value="InterPro"/>
</dbReference>
<evidence type="ECO:0000256" key="1">
    <source>
        <dbReference type="ARBA" id="ARBA00004162"/>
    </source>
</evidence>
<protein>
    <submittedName>
        <fullName evidence="9">Biopolymer transporter ExbD</fullName>
    </submittedName>
</protein>
<evidence type="ECO:0000256" key="3">
    <source>
        <dbReference type="ARBA" id="ARBA00022475"/>
    </source>
</evidence>
<evidence type="ECO:0000256" key="4">
    <source>
        <dbReference type="ARBA" id="ARBA00022692"/>
    </source>
</evidence>
<keyword evidence="6 8" id="KW-0472">Membrane</keyword>
<evidence type="ECO:0000256" key="6">
    <source>
        <dbReference type="ARBA" id="ARBA00023136"/>
    </source>
</evidence>
<organism evidence="9 10">
    <name type="scientific">Cerasicoccus arenae</name>
    <dbReference type="NCBI Taxonomy" id="424488"/>
    <lineage>
        <taxon>Bacteria</taxon>
        <taxon>Pseudomonadati</taxon>
        <taxon>Verrucomicrobiota</taxon>
        <taxon>Opitutia</taxon>
        <taxon>Puniceicoccales</taxon>
        <taxon>Cerasicoccaceae</taxon>
        <taxon>Cerasicoccus</taxon>
    </lineage>
</organism>
<evidence type="ECO:0000256" key="8">
    <source>
        <dbReference type="SAM" id="Phobius"/>
    </source>
</evidence>
<proteinExistence type="inferred from homology"/>
<keyword evidence="4 7" id="KW-0812">Transmembrane</keyword>
<keyword evidence="3" id="KW-1003">Cell membrane</keyword>
<dbReference type="RefSeq" id="WP_189514498.1">
    <property type="nucleotide sequence ID" value="NZ_BMXG01000010.1"/>
</dbReference>
<accession>A0A8J3GD00</accession>